<evidence type="ECO:0000313" key="3">
    <source>
        <dbReference type="EMBL" id="KAL1529649.1"/>
    </source>
</evidence>
<feature type="signal peptide" evidence="1">
    <location>
        <begin position="1"/>
        <end position="22"/>
    </location>
</feature>
<evidence type="ECO:0000256" key="1">
    <source>
        <dbReference type="SAM" id="SignalP"/>
    </source>
</evidence>
<accession>A0AB34K5A6</accession>
<reference evidence="3 4" key="1">
    <citation type="journal article" date="2024" name="Science">
        <title>Giant polyketide synthase enzymes in the biosynthesis of giant marine polyether toxins.</title>
        <authorList>
            <person name="Fallon T.R."/>
            <person name="Shende V.V."/>
            <person name="Wierzbicki I.H."/>
            <person name="Pendleton A.L."/>
            <person name="Watervoot N.F."/>
            <person name="Auber R.P."/>
            <person name="Gonzalez D.J."/>
            <person name="Wisecaver J.H."/>
            <person name="Moore B.S."/>
        </authorList>
    </citation>
    <scope>NUCLEOTIDE SEQUENCE [LARGE SCALE GENOMIC DNA]</scope>
    <source>
        <strain evidence="3 4">12B1</strain>
    </source>
</reference>
<keyword evidence="4" id="KW-1185">Reference proteome</keyword>
<proteinExistence type="predicted"/>
<gene>
    <name evidence="3" type="ORF">AB1Y20_000590</name>
</gene>
<dbReference type="EMBL" id="JBGBPQ010000001">
    <property type="protein sequence ID" value="KAL1529649.1"/>
    <property type="molecule type" value="Genomic_DNA"/>
</dbReference>
<dbReference type="Proteomes" id="UP001515480">
    <property type="component" value="Unassembled WGS sequence"/>
</dbReference>
<sequence length="355" mass="39332">MLLLLAASLSPSLLLLAPLGRAGRVGFAPRVAAPVCAADDGRSPDSSSAMVDGEIAIVSMPPESFKQLVEQAAEATAAAISDGALQMEVEFPPLPTSKLDDSSISAYDILEANLRLVLEYHKRLLPLLPSVQNVALTLPDLPERKRAVELLGDDEPWPGLKAWSLVGGDANPGPFDWVSSVLKQGVPEPELAEWADMYIELPTLNLLRQREPTKPVIYFNLKLDVLRGDLGLPGFPPRSTHHEFLSFIKPVYYLRPRSYSLSLSRPPFLIAYQGVLFRKYPEGYQTLLDRGKQKYRRVLVNKDRPALGLFKAQLTSALKLEDDAADSAISQAGYKQSTWWEDDVNKEDVSQDWRK</sequence>
<dbReference type="AlphaFoldDB" id="A0AB34K5A6"/>
<evidence type="ECO:0000313" key="4">
    <source>
        <dbReference type="Proteomes" id="UP001515480"/>
    </source>
</evidence>
<feature type="chain" id="PRO_5044240673" description="DUF1995 domain-containing protein" evidence="1">
    <location>
        <begin position="23"/>
        <end position="355"/>
    </location>
</feature>
<dbReference type="PANTHER" id="PTHR34051:SF2">
    <property type="entry name" value="PROTEIN LPA3"/>
    <property type="match status" value="1"/>
</dbReference>
<dbReference type="InterPro" id="IPR018962">
    <property type="entry name" value="DUF1995"/>
</dbReference>
<feature type="domain" description="DUF1995" evidence="2">
    <location>
        <begin position="62"/>
        <end position="308"/>
    </location>
</feature>
<dbReference type="Pfam" id="PF09353">
    <property type="entry name" value="DUF1995"/>
    <property type="match status" value="1"/>
</dbReference>
<dbReference type="InterPro" id="IPR044687">
    <property type="entry name" value="LPA3"/>
</dbReference>
<dbReference type="PANTHER" id="PTHR34051">
    <property type="entry name" value="PROTEIN LOW PSII ACCUMULATION 3, CHLOROPLASTIC"/>
    <property type="match status" value="1"/>
</dbReference>
<comment type="caution">
    <text evidence="3">The sequence shown here is derived from an EMBL/GenBank/DDBJ whole genome shotgun (WGS) entry which is preliminary data.</text>
</comment>
<evidence type="ECO:0000259" key="2">
    <source>
        <dbReference type="Pfam" id="PF09353"/>
    </source>
</evidence>
<protein>
    <recommendedName>
        <fullName evidence="2">DUF1995 domain-containing protein</fullName>
    </recommendedName>
</protein>
<organism evidence="3 4">
    <name type="scientific">Prymnesium parvum</name>
    <name type="common">Toxic golden alga</name>
    <dbReference type="NCBI Taxonomy" id="97485"/>
    <lineage>
        <taxon>Eukaryota</taxon>
        <taxon>Haptista</taxon>
        <taxon>Haptophyta</taxon>
        <taxon>Prymnesiophyceae</taxon>
        <taxon>Prymnesiales</taxon>
        <taxon>Prymnesiaceae</taxon>
        <taxon>Prymnesium</taxon>
    </lineage>
</organism>
<keyword evidence="1" id="KW-0732">Signal</keyword>
<name>A0AB34K5A6_PRYPA</name>